<evidence type="ECO:0000313" key="2">
    <source>
        <dbReference type="EMBL" id="NJP02074.1"/>
    </source>
</evidence>
<keyword evidence="1" id="KW-0732">Signal</keyword>
<reference evidence="2 3" key="1">
    <citation type="submission" date="2020-03" db="EMBL/GenBank/DDBJ databases">
        <authorList>
            <person name="Wang L."/>
            <person name="He N."/>
            <person name="Li Y."/>
            <person name="Fang Y."/>
            <person name="Zhang F."/>
        </authorList>
    </citation>
    <scope>NUCLEOTIDE SEQUENCE [LARGE SCALE GENOMIC DNA]</scope>
    <source>
        <strain evidence="3">hsmgli-8</strain>
    </source>
</reference>
<organism evidence="2 3">
    <name type="scientific">Pseudomonas quercus</name>
    <dbReference type="NCBI Taxonomy" id="2722792"/>
    <lineage>
        <taxon>Bacteria</taxon>
        <taxon>Pseudomonadati</taxon>
        <taxon>Pseudomonadota</taxon>
        <taxon>Gammaproteobacteria</taxon>
        <taxon>Pseudomonadales</taxon>
        <taxon>Pseudomonadaceae</taxon>
        <taxon>Pseudomonas</taxon>
    </lineage>
</organism>
<dbReference type="Proteomes" id="UP000746535">
    <property type="component" value="Unassembled WGS sequence"/>
</dbReference>
<accession>A0ABX0YIR9</accession>
<protein>
    <submittedName>
        <fullName evidence="2">Uncharacterized protein</fullName>
    </submittedName>
</protein>
<proteinExistence type="predicted"/>
<keyword evidence="3" id="KW-1185">Reference proteome</keyword>
<feature type="signal peptide" evidence="1">
    <location>
        <begin position="1"/>
        <end position="21"/>
    </location>
</feature>
<evidence type="ECO:0000313" key="3">
    <source>
        <dbReference type="Proteomes" id="UP000746535"/>
    </source>
</evidence>
<sequence>MKHALAFTFALTALSAGSAFALPKPSSLPTVIHKAEALTAITRRVKANTSNAVLVADNRKEFGSQYQRY</sequence>
<dbReference type="RefSeq" id="WP_168084641.1">
    <property type="nucleotide sequence ID" value="NZ_JAAVJI010000008.1"/>
</dbReference>
<feature type="chain" id="PRO_5046403565" evidence="1">
    <location>
        <begin position="22"/>
        <end position="69"/>
    </location>
</feature>
<name>A0ABX0YIR9_9PSED</name>
<dbReference type="EMBL" id="JAAVJI010000008">
    <property type="protein sequence ID" value="NJP02074.1"/>
    <property type="molecule type" value="Genomic_DNA"/>
</dbReference>
<evidence type="ECO:0000256" key="1">
    <source>
        <dbReference type="SAM" id="SignalP"/>
    </source>
</evidence>
<gene>
    <name evidence="2" type="ORF">HBH25_14585</name>
</gene>
<comment type="caution">
    <text evidence="2">The sequence shown here is derived from an EMBL/GenBank/DDBJ whole genome shotgun (WGS) entry which is preliminary data.</text>
</comment>